<feature type="compositionally biased region" description="Polar residues" evidence="2">
    <location>
        <begin position="275"/>
        <end position="296"/>
    </location>
</feature>
<evidence type="ECO:0000256" key="1">
    <source>
        <dbReference type="SAM" id="Coils"/>
    </source>
</evidence>
<evidence type="ECO:0000313" key="3">
    <source>
        <dbReference type="EMBL" id="KAK3908357.1"/>
    </source>
</evidence>
<comment type="caution">
    <text evidence="3">The sequence shown here is derived from an EMBL/GenBank/DDBJ whole genome shotgun (WGS) entry which is preliminary data.</text>
</comment>
<dbReference type="AlphaFoldDB" id="A0AAE1GSX5"/>
<feature type="compositionally biased region" description="Polar residues" evidence="2">
    <location>
        <begin position="182"/>
        <end position="209"/>
    </location>
</feature>
<name>A0AAE1GSX5_9NEOP</name>
<evidence type="ECO:0000256" key="2">
    <source>
        <dbReference type="SAM" id="MobiDB-lite"/>
    </source>
</evidence>
<feature type="compositionally biased region" description="Basic and acidic residues" evidence="2">
    <location>
        <begin position="131"/>
        <end position="146"/>
    </location>
</feature>
<feature type="compositionally biased region" description="Low complexity" evidence="2">
    <location>
        <begin position="306"/>
        <end position="321"/>
    </location>
</feature>
<feature type="region of interest" description="Disordered" evidence="2">
    <location>
        <begin position="633"/>
        <end position="661"/>
    </location>
</feature>
<keyword evidence="4" id="KW-1185">Reference proteome</keyword>
<protein>
    <submittedName>
        <fullName evidence="3">BEN domain-containing protein 5</fullName>
    </submittedName>
</protein>
<feature type="compositionally biased region" description="Basic and acidic residues" evidence="2">
    <location>
        <begin position="98"/>
        <end position="112"/>
    </location>
</feature>
<feature type="compositionally biased region" description="Low complexity" evidence="2">
    <location>
        <begin position="642"/>
        <end position="661"/>
    </location>
</feature>
<feature type="compositionally biased region" description="Basic residues" evidence="2">
    <location>
        <begin position="113"/>
        <end position="123"/>
    </location>
</feature>
<organism evidence="3 4">
    <name type="scientific">Frankliniella fusca</name>
    <dbReference type="NCBI Taxonomy" id="407009"/>
    <lineage>
        <taxon>Eukaryota</taxon>
        <taxon>Metazoa</taxon>
        <taxon>Ecdysozoa</taxon>
        <taxon>Arthropoda</taxon>
        <taxon>Hexapoda</taxon>
        <taxon>Insecta</taxon>
        <taxon>Pterygota</taxon>
        <taxon>Neoptera</taxon>
        <taxon>Paraneoptera</taxon>
        <taxon>Thysanoptera</taxon>
        <taxon>Terebrantia</taxon>
        <taxon>Thripoidea</taxon>
        <taxon>Thripidae</taxon>
        <taxon>Frankliniella</taxon>
    </lineage>
</organism>
<dbReference type="Proteomes" id="UP001219518">
    <property type="component" value="Unassembled WGS sequence"/>
</dbReference>
<keyword evidence="1" id="KW-0175">Coiled coil</keyword>
<reference evidence="3" key="1">
    <citation type="submission" date="2021-07" db="EMBL/GenBank/DDBJ databases">
        <authorList>
            <person name="Catto M.A."/>
            <person name="Jacobson A."/>
            <person name="Kennedy G."/>
            <person name="Labadie P."/>
            <person name="Hunt B.G."/>
            <person name="Srinivasan R."/>
        </authorList>
    </citation>
    <scope>NUCLEOTIDE SEQUENCE</scope>
    <source>
        <strain evidence="3">PL_HMW_Pooled</strain>
        <tissue evidence="3">Head</tissue>
    </source>
</reference>
<proteinExistence type="predicted"/>
<feature type="region of interest" description="Disordered" evidence="2">
    <location>
        <begin position="271"/>
        <end position="326"/>
    </location>
</feature>
<sequence>MSKLTLAFVNFFKEKSGSRKIVRISEFDDGLSPAHHSDFDENRTYLVKWPHLPVEGSSSTVGLYEAKVLCLGVDLDDLKKESKTIGVKITHSMIKDFETRDGEKQSKVDQKTPRKSSRGRPIKKSVSALEKAADGSADRAAPDPRMVKKKKKVLAEEASRDKRQQKTLANYDDQMLFRSDVPRSSNMKSQQQDSATDSESANSKQTTTALPIKAPETDLTPVKHSSGKPTCLNSLGDQSFKFSPLGKFLNTGDDYCNEDSKERPVIVKCEPLPTLTESSSETLVIKTPSHSPQVKHQATHPVKCDSSTSNSQSSEQSCSEQSETDAEKELYYNKMRKLELELIQEKSKTRSLQNTLESLEETVKTQQRTINELKEDSQRYSKVNLRLTEKLVNALSTNSDTGNSKVIRSIQFESPAKGFSLSAKRSDSMLSLPEQPEDFEIESPVLAGKKHKKYDKTPSPAKLENESSATKKHKSDGSPSKKRKRSDIDEDDVTSNDELGQMILLALQSKAPLQCDGDGKVHIGNGVWISEKSWNEKIRKATVSPSIALRDAMANVYSSSEMAERSLEGGTPVKAGPDGVKIKKKKMTPHKREAFLGLFRGKTAASSGSTDKCFLDLSVSKKGRDTIKYKLKEASIDKNGKSKSSSQKSPASGSKSSSSKK</sequence>
<feature type="region of interest" description="Disordered" evidence="2">
    <location>
        <begin position="428"/>
        <end position="494"/>
    </location>
</feature>
<feature type="compositionally biased region" description="Basic residues" evidence="2">
    <location>
        <begin position="470"/>
        <end position="485"/>
    </location>
</feature>
<gene>
    <name evidence="3" type="ORF">KUF71_018850</name>
</gene>
<reference evidence="3" key="2">
    <citation type="journal article" date="2023" name="BMC Genomics">
        <title>Pest status, molecular evolution, and epigenetic factors derived from the genome assembly of Frankliniella fusca, a thysanopteran phytovirus vector.</title>
        <authorList>
            <person name="Catto M.A."/>
            <person name="Labadie P.E."/>
            <person name="Jacobson A.L."/>
            <person name="Kennedy G.G."/>
            <person name="Srinivasan R."/>
            <person name="Hunt B.G."/>
        </authorList>
    </citation>
    <scope>NUCLEOTIDE SEQUENCE</scope>
    <source>
        <strain evidence="3">PL_HMW_Pooled</strain>
    </source>
</reference>
<feature type="region of interest" description="Disordered" evidence="2">
    <location>
        <begin position="98"/>
        <end position="235"/>
    </location>
</feature>
<dbReference type="EMBL" id="JAHWGI010000055">
    <property type="protein sequence ID" value="KAK3908357.1"/>
    <property type="molecule type" value="Genomic_DNA"/>
</dbReference>
<feature type="compositionally biased region" description="Basic and acidic residues" evidence="2">
    <location>
        <begin position="153"/>
        <end position="164"/>
    </location>
</feature>
<feature type="coiled-coil region" evidence="1">
    <location>
        <begin position="335"/>
        <end position="390"/>
    </location>
</feature>
<accession>A0AAE1GSX5</accession>
<evidence type="ECO:0000313" key="4">
    <source>
        <dbReference type="Proteomes" id="UP001219518"/>
    </source>
</evidence>